<dbReference type="EMBL" id="JBBEGL010000007">
    <property type="protein sequence ID" value="MEJ2889494.1"/>
    <property type="molecule type" value="Genomic_DNA"/>
</dbReference>
<keyword evidence="2" id="KW-1185">Reference proteome</keyword>
<comment type="caution">
    <text evidence="1">The sequence shown here is derived from an EMBL/GenBank/DDBJ whole genome shotgun (WGS) entry which is preliminary data.</text>
</comment>
<protein>
    <submittedName>
        <fullName evidence="1">Uncharacterized protein</fullName>
    </submittedName>
</protein>
<dbReference type="RefSeq" id="WP_337717119.1">
    <property type="nucleotide sequence ID" value="NZ_JBBEGL010000007.1"/>
</dbReference>
<sequence>MTRAAATSTVMSRCQSREAVPARRGDAVAGVLVSVLVTRTLHEGADEW</sequence>
<dbReference type="Proteomes" id="UP001370100">
    <property type="component" value="Unassembled WGS sequence"/>
</dbReference>
<proteinExistence type="predicted"/>
<gene>
    <name evidence="1" type="ORF">WCD41_23745</name>
</gene>
<organism evidence="1 2">
    <name type="scientific">Actinomycetospora aeridis</name>
    <dbReference type="NCBI Taxonomy" id="3129231"/>
    <lineage>
        <taxon>Bacteria</taxon>
        <taxon>Bacillati</taxon>
        <taxon>Actinomycetota</taxon>
        <taxon>Actinomycetes</taxon>
        <taxon>Pseudonocardiales</taxon>
        <taxon>Pseudonocardiaceae</taxon>
        <taxon>Actinomycetospora</taxon>
    </lineage>
</organism>
<reference evidence="1 2" key="1">
    <citation type="submission" date="2024-03" db="EMBL/GenBank/DDBJ databases">
        <title>Actinomycetospora sp. OC33-EN06, a novel actinomycete isolated from wild orchid (Aerides multiflora).</title>
        <authorList>
            <person name="Suriyachadkun C."/>
        </authorList>
    </citation>
    <scope>NUCLEOTIDE SEQUENCE [LARGE SCALE GENOMIC DNA]</scope>
    <source>
        <strain evidence="1 2">OC33-EN06</strain>
    </source>
</reference>
<evidence type="ECO:0000313" key="2">
    <source>
        <dbReference type="Proteomes" id="UP001370100"/>
    </source>
</evidence>
<evidence type="ECO:0000313" key="1">
    <source>
        <dbReference type="EMBL" id="MEJ2889494.1"/>
    </source>
</evidence>
<name>A0ABU8NDL7_9PSEU</name>
<accession>A0ABU8NDL7</accession>